<feature type="transmembrane region" description="Helical" evidence="13">
    <location>
        <begin position="519"/>
        <end position="539"/>
    </location>
</feature>
<dbReference type="CDD" id="cd03244">
    <property type="entry name" value="ABCC_MRP_domain2"/>
    <property type="match status" value="1"/>
</dbReference>
<dbReference type="SUPFAM" id="SSF52540">
    <property type="entry name" value="P-loop containing nucleoside triphosphate hydrolases"/>
    <property type="match status" value="2"/>
</dbReference>
<feature type="transmembrane region" description="Helical" evidence="13">
    <location>
        <begin position="113"/>
        <end position="131"/>
    </location>
</feature>
<feature type="transmembrane region" description="Helical" evidence="13">
    <location>
        <begin position="215"/>
        <end position="235"/>
    </location>
</feature>
<dbReference type="GO" id="GO:0042144">
    <property type="term" value="P:vacuole fusion, non-autophagic"/>
    <property type="evidence" value="ECO:0007669"/>
    <property type="project" value="UniProtKB-ARBA"/>
</dbReference>
<dbReference type="KEGG" id="spao:SPAR_L00430"/>
<feature type="transmembrane region" description="Helical" evidence="13">
    <location>
        <begin position="551"/>
        <end position="577"/>
    </location>
</feature>
<evidence type="ECO:0000256" key="13">
    <source>
        <dbReference type="SAM" id="Phobius"/>
    </source>
</evidence>
<feature type="compositionally biased region" description="Basic and acidic residues" evidence="12">
    <location>
        <begin position="1419"/>
        <end position="1433"/>
    </location>
</feature>
<dbReference type="PROSITE" id="PS50929">
    <property type="entry name" value="ABC_TM1F"/>
    <property type="match status" value="2"/>
</dbReference>
<reference evidence="16" key="2">
    <citation type="submission" date="2020-01" db="EMBL/GenBank/DDBJ databases">
        <title>Population-level Yeast Reference Genomes.</title>
        <authorList>
            <person name="Yue J.-X."/>
        </authorList>
    </citation>
    <scope>NUCLEOTIDE SEQUENCE</scope>
    <source>
        <strain evidence="16">CBS432</strain>
    </source>
</reference>
<protein>
    <submittedName>
        <fullName evidence="16">ATP-binding cassette bilirubin transporter BPT1</fullName>
    </submittedName>
</protein>
<evidence type="ECO:0000256" key="10">
    <source>
        <dbReference type="ARBA" id="ARBA00023136"/>
    </source>
</evidence>
<keyword evidence="6" id="KW-0677">Repeat</keyword>
<evidence type="ECO:0000256" key="9">
    <source>
        <dbReference type="ARBA" id="ARBA00022989"/>
    </source>
</evidence>
<keyword evidence="7" id="KW-0547">Nucleotide-binding</keyword>
<keyword evidence="3" id="KW-0813">Transport</keyword>
<feature type="domain" description="ABC transmembrane type-1" evidence="15">
    <location>
        <begin position="981"/>
        <end position="1265"/>
    </location>
</feature>
<feature type="transmembrane region" description="Helical" evidence="13">
    <location>
        <begin position="1122"/>
        <end position="1142"/>
    </location>
</feature>
<dbReference type="InterPro" id="IPR027417">
    <property type="entry name" value="P-loop_NTPase"/>
</dbReference>
<dbReference type="Pfam" id="PF24357">
    <property type="entry name" value="TMD0_ABC"/>
    <property type="match status" value="1"/>
</dbReference>
<dbReference type="InterPro" id="IPR056227">
    <property type="entry name" value="TMD0_ABC"/>
</dbReference>
<dbReference type="Pfam" id="PF00005">
    <property type="entry name" value="ABC_tran"/>
    <property type="match status" value="2"/>
</dbReference>
<reference evidence="16" key="1">
    <citation type="journal article" date="2017" name="Nat. Genet.">
        <title>Contrasting evolutionary genome dynamics between domesticated and wild yeasts.</title>
        <authorList>
            <person name="Yue J.X."/>
            <person name="Li J."/>
            <person name="Aigrain L."/>
            <person name="Hallin J."/>
            <person name="Persson K."/>
            <person name="Oliver K."/>
            <person name="Bergstrom A."/>
            <person name="Coupland P."/>
            <person name="Warringer J."/>
            <person name="Lagomarsino M.C."/>
            <person name="Fischer G."/>
            <person name="Durbin R."/>
            <person name="Liti G."/>
        </authorList>
    </citation>
    <scope>NUCLEOTIDE SEQUENCE</scope>
    <source>
        <strain evidence="16">CBS432</strain>
    </source>
</reference>
<dbReference type="GO" id="GO:0000329">
    <property type="term" value="C:fungal-type vacuole membrane"/>
    <property type="evidence" value="ECO:0007669"/>
    <property type="project" value="UniProtKB-ARBA"/>
</dbReference>
<dbReference type="SMART" id="SM00382">
    <property type="entry name" value="AAA"/>
    <property type="match status" value="2"/>
</dbReference>
<keyword evidence="9 13" id="KW-1133">Transmembrane helix</keyword>
<evidence type="ECO:0000256" key="8">
    <source>
        <dbReference type="ARBA" id="ARBA00022840"/>
    </source>
</evidence>
<evidence type="ECO:0000256" key="7">
    <source>
        <dbReference type="ARBA" id="ARBA00022741"/>
    </source>
</evidence>
<keyword evidence="8 16" id="KW-0067">ATP-binding</keyword>
<evidence type="ECO:0000256" key="12">
    <source>
        <dbReference type="SAM" id="MobiDB-lite"/>
    </source>
</evidence>
<feature type="transmembrane region" description="Helical" evidence="13">
    <location>
        <begin position="331"/>
        <end position="350"/>
    </location>
</feature>
<evidence type="ECO:0000256" key="3">
    <source>
        <dbReference type="ARBA" id="ARBA00022448"/>
    </source>
</evidence>
<dbReference type="InterPro" id="IPR044746">
    <property type="entry name" value="ABCC_6TM_D1"/>
</dbReference>
<organism evidence="16">
    <name type="scientific">Saccharomyces paradoxus</name>
    <name type="common">Yeast</name>
    <name type="synonym">Saccharomyces douglasii</name>
    <dbReference type="NCBI Taxonomy" id="27291"/>
    <lineage>
        <taxon>Eukaryota</taxon>
        <taxon>Fungi</taxon>
        <taxon>Dikarya</taxon>
        <taxon>Ascomycota</taxon>
        <taxon>Saccharomycotina</taxon>
        <taxon>Saccharomycetes</taxon>
        <taxon>Saccharomycetales</taxon>
        <taxon>Saccharomycetaceae</taxon>
        <taxon>Saccharomyces</taxon>
    </lineage>
</organism>
<evidence type="ECO:0000256" key="11">
    <source>
        <dbReference type="ARBA" id="ARBA00053425"/>
    </source>
</evidence>
<comment type="subcellular location">
    <subcellularLocation>
        <location evidence="1">Vacuole membrane</location>
        <topology evidence="1">Multi-pass membrane protein</topology>
    </subcellularLocation>
</comment>
<keyword evidence="4" id="KW-0926">Vacuole</keyword>
<gene>
    <name evidence="16" type="primary">BPT1</name>
    <name evidence="16" type="ORF">SPAR_L00430</name>
</gene>
<dbReference type="VEuPathDB" id="FungiDB:SPAR_L00430"/>
<dbReference type="PROSITE" id="PS00211">
    <property type="entry name" value="ABC_TRANSPORTER_1"/>
    <property type="match status" value="2"/>
</dbReference>
<dbReference type="SUPFAM" id="SSF90123">
    <property type="entry name" value="ABC transporter transmembrane region"/>
    <property type="match status" value="2"/>
</dbReference>
<accession>A0A8B8UVG8</accession>
<dbReference type="OrthoDB" id="6500128at2759"/>
<evidence type="ECO:0000256" key="6">
    <source>
        <dbReference type="ARBA" id="ARBA00022737"/>
    </source>
</evidence>
<feature type="region of interest" description="Disordered" evidence="12">
    <location>
        <begin position="1419"/>
        <end position="1440"/>
    </location>
</feature>
<dbReference type="Gene3D" id="3.40.50.300">
    <property type="entry name" value="P-loop containing nucleotide triphosphate hydrolases"/>
    <property type="match status" value="2"/>
</dbReference>
<dbReference type="FunFam" id="1.20.1560.10:FF:000020">
    <property type="entry name" value="ABC metal ion transporter"/>
    <property type="match status" value="1"/>
</dbReference>
<dbReference type="PROSITE" id="PS50893">
    <property type="entry name" value="ABC_TRANSPORTER_2"/>
    <property type="match status" value="2"/>
</dbReference>
<feature type="transmembrane region" description="Helical" evidence="13">
    <location>
        <begin position="143"/>
        <end position="160"/>
    </location>
</feature>
<evidence type="ECO:0000256" key="2">
    <source>
        <dbReference type="ARBA" id="ARBA00005417"/>
    </source>
</evidence>
<dbReference type="InterPro" id="IPR036640">
    <property type="entry name" value="ABC1_TM_sf"/>
</dbReference>
<dbReference type="RefSeq" id="XP_033767764.1">
    <property type="nucleotide sequence ID" value="XM_033911873.1"/>
</dbReference>
<dbReference type="InterPro" id="IPR050173">
    <property type="entry name" value="ABC_transporter_C-like"/>
</dbReference>
<feature type="transmembrane region" description="Helical" evidence="13">
    <location>
        <begin position="413"/>
        <end position="430"/>
    </location>
</feature>
<evidence type="ECO:0000256" key="5">
    <source>
        <dbReference type="ARBA" id="ARBA00022692"/>
    </source>
</evidence>
<sequence length="1561" mass="177206">MSSLKVADGCPYGYRPYPDSVTNALNPCFVSVVSTWQAAFFLLFGSYQLWKLYKNEKVPPRLKNFPISPSKIRSRHLTHLTNVCFQSTLIICQLALVSQSIDRVYPSILKKALYLNLLFNLGISLPTQYLTYFKSTFSMGNQLFYYMFQILLQLFLILQGHYHGSSNTKLTVISGQTAMILELLLLFNSVAIFVYDLCFFEPIHELSEYYKKNGWYPPVHVLSYITFIWMNKLIVETYRNKKIKDPNQLPLPPVNLNIKSISKEFKGNWELEKWLNRNSLWRAIWKSFGRTISVAMLYETTSDLLSVVQPQFLRIFIDGFNPESSSKYPPLNGVFIALTLFVISVVSVFLTNQFYIGIFEAGLGIRGSLAALVYQKSLRLTLAERNDKSTGDILNLMSVDVLRIQRFFENAQTIIGAPIQIIVVLTSLYWLLGKAVIGGLITMAIMMPINAFLSRKVKKLSKTQMRYKDMRIKTITELLNAIKSIKLYAWEEPMMARLNHVRNDMELKNFRKIGIVSNLIYFAWNCVPLMVTCSTFGLYSLFSDSPLSPAIVFPSLSLFNILNSAIYSVPSMINTIIETSVSMERLKAFLLSDEIDDSFIERTDPSADERSLPAIEMNNITFLWKSKEAIASSQLGDNSRTDEESIIGSSQIALKSIDHFEAKKGDLVCIVGRVGAGKSTFLRAILGQLPCMSGSRESIAPKLIIRSSSLAYCSQESWIMNASVRENILFGHKFDKNYYQLTIKACQLLPDLKILPDGDETLVGEKGISLSGGQKARLSLARAVYSRADIYLLDDILSAVDAEVSKNIIEYVLIGKTALLKNKTIILTTNTVSILKHSQMIYALENGEIVEQGNYEDVMNRENNTSKLKKLLEEFDSPIDNENESDVQTEHRSESDVDEPLQLKVVESETEDEVVRESELELVKANSRRASLATLRPRPFVGAQLDSVKKTAQEVEKTEVGRVKTKVYLAYIKACGVSGVVLFFLFMILTRVFDLAENFWLKYWSESNEKNGSNERVWMFVGVYSLIGVASAAFNNLRSIMMLLYCSIRGSKKLHESMAKSVIRSPMTFFETTPVGRIINRFSSDMDAVDSNLQYIFSFFFKSILTYLVTVILVGYNMPWFLVFNMFLVVIYIYYQTFYIVLSRELKRLISISYSPIMSLMSESLNGYSIIEAYDHFERFIYLNYEKIQYNIDFVFNFRSTNRWLSVRLQTIGATIVLATAILALATMNTKRQLSSGMVGLLMSYSLEVTGSLTWIVRTTVMIETNIVSVERIVEYCELPPEAPSINPEKRPDKNWPSKGSIEFKNYSTKYRQNLDPVLNDINVKIKPCEKVGIVGRTGAGKSTLSLALFRMLEPMEGKIIIDGIDISSIGLFDLRSHLAIIPQDAQAFEGTVKTNLDPFNRYSESELKRAVEQAHLKPHLEKMLENKPRGDDSSSEENDNVKDILDVKINENGNNLSVGQRQLLCLARALLNRSKILVLDEATASVDMETDKIIQDTIRREFKDRTILTIAHRIDTVLDSDRIIVLDQGNVKEFDSPSKLLSDKTSIFYSLCEKGGYLKQ</sequence>
<dbReference type="InterPro" id="IPR003593">
    <property type="entry name" value="AAA+_ATPase"/>
</dbReference>
<evidence type="ECO:0000313" key="16">
    <source>
        <dbReference type="RefSeq" id="XP_033767764.1"/>
    </source>
</evidence>
<feature type="transmembrane region" description="Helical" evidence="13">
    <location>
        <begin position="436"/>
        <end position="453"/>
    </location>
</feature>
<dbReference type="InterPro" id="IPR017871">
    <property type="entry name" value="ABC_transporter-like_CS"/>
</dbReference>
<dbReference type="FunFam" id="1.20.1560.10:FF:000013">
    <property type="entry name" value="ABC transporter C family member 2"/>
    <property type="match status" value="1"/>
</dbReference>
<reference evidence="16" key="4">
    <citation type="submission" date="2025-08" db="UniProtKB">
        <authorList>
            <consortium name="RefSeq"/>
        </authorList>
    </citation>
    <scope>IDENTIFICATION</scope>
    <source>
        <strain evidence="16">CBS432</strain>
    </source>
</reference>
<comment type="function">
    <text evidence="11">Cooperates for the ATP-dependent vacuolar transport of bilirubin and glutathione conjugates.</text>
</comment>
<dbReference type="FunFam" id="3.40.50.300:FF:000565">
    <property type="entry name" value="ABC bile acid transporter"/>
    <property type="match status" value="1"/>
</dbReference>
<name>A0A8B8UVG8_SACPA</name>
<evidence type="ECO:0000259" key="14">
    <source>
        <dbReference type="PROSITE" id="PS50893"/>
    </source>
</evidence>
<feature type="transmembrane region" description="Helical" evidence="13">
    <location>
        <begin position="967"/>
        <end position="989"/>
    </location>
</feature>
<proteinExistence type="inferred from homology"/>
<dbReference type="InterPro" id="IPR011527">
    <property type="entry name" value="ABC1_TM_dom"/>
</dbReference>
<dbReference type="CDD" id="cd03250">
    <property type="entry name" value="ABCC_MRP_domain1"/>
    <property type="match status" value="1"/>
</dbReference>
<dbReference type="Pfam" id="PF00664">
    <property type="entry name" value="ABC_membrane"/>
    <property type="match status" value="2"/>
</dbReference>
<feature type="transmembrane region" description="Helical" evidence="13">
    <location>
        <begin position="1095"/>
        <end position="1116"/>
    </location>
</feature>
<dbReference type="Gene3D" id="1.20.1560.10">
    <property type="entry name" value="ABC transporter type 1, transmembrane domain"/>
    <property type="match status" value="2"/>
</dbReference>
<feature type="transmembrane region" description="Helical" evidence="13">
    <location>
        <begin position="1017"/>
        <end position="1037"/>
    </location>
</feature>
<dbReference type="GO" id="GO:0005524">
    <property type="term" value="F:ATP binding"/>
    <property type="evidence" value="ECO:0007669"/>
    <property type="project" value="UniProtKB-KW"/>
</dbReference>
<comment type="similarity">
    <text evidence="2">Belongs to the ABC transporter superfamily.</text>
</comment>
<dbReference type="CDD" id="cd18603">
    <property type="entry name" value="ABC_6TM_MRP1_2_3_6_D2_like"/>
    <property type="match status" value="1"/>
</dbReference>
<reference evidence="16" key="3">
    <citation type="submission" date="2025-07" db="EMBL/GenBank/DDBJ databases">
        <authorList>
            <consortium name="NCBI Genome Project"/>
        </authorList>
    </citation>
    <scope>NUCLEOTIDE SEQUENCE</scope>
    <source>
        <strain evidence="16">CBS432</strain>
    </source>
</reference>
<dbReference type="FunFam" id="3.40.50.300:FF:002123">
    <property type="entry name" value="ATP-binding cassette bilirubin transporter"/>
    <property type="match status" value="1"/>
</dbReference>
<feature type="domain" description="ABC transmembrane type-1" evidence="15">
    <location>
        <begin position="302"/>
        <end position="578"/>
    </location>
</feature>
<evidence type="ECO:0000256" key="4">
    <source>
        <dbReference type="ARBA" id="ARBA00022554"/>
    </source>
</evidence>
<evidence type="ECO:0000259" key="15">
    <source>
        <dbReference type="PROSITE" id="PS50929"/>
    </source>
</evidence>
<dbReference type="PANTHER" id="PTHR24223">
    <property type="entry name" value="ATP-BINDING CASSETTE SUB-FAMILY C"/>
    <property type="match status" value="1"/>
</dbReference>
<feature type="transmembrane region" description="Helical" evidence="13">
    <location>
        <begin position="24"/>
        <end position="44"/>
    </location>
</feature>
<feature type="domain" description="ABC transporter" evidence="14">
    <location>
        <begin position="633"/>
        <end position="871"/>
    </location>
</feature>
<keyword evidence="5 13" id="KW-0812">Transmembrane</keyword>
<dbReference type="GO" id="GO:0140359">
    <property type="term" value="F:ABC-type transporter activity"/>
    <property type="evidence" value="ECO:0007669"/>
    <property type="project" value="InterPro"/>
</dbReference>
<feature type="domain" description="ABC transporter" evidence="14">
    <location>
        <begin position="1302"/>
        <end position="1554"/>
    </location>
</feature>
<feature type="transmembrane region" description="Helical" evidence="13">
    <location>
        <begin position="172"/>
        <end position="195"/>
    </location>
</feature>
<dbReference type="GeneID" id="54632133"/>
<dbReference type="CDD" id="cd18579">
    <property type="entry name" value="ABC_6TM_ABCC_D1"/>
    <property type="match status" value="1"/>
</dbReference>
<dbReference type="InterPro" id="IPR003439">
    <property type="entry name" value="ABC_transporter-like_ATP-bd"/>
</dbReference>
<feature type="transmembrane region" description="Helical" evidence="13">
    <location>
        <begin position="1209"/>
        <end position="1228"/>
    </location>
</feature>
<dbReference type="PANTHER" id="PTHR24223:SF443">
    <property type="entry name" value="MULTIDRUG-RESISTANCE LIKE PROTEIN 1, ISOFORM I"/>
    <property type="match status" value="1"/>
</dbReference>
<evidence type="ECO:0000256" key="1">
    <source>
        <dbReference type="ARBA" id="ARBA00004128"/>
    </source>
</evidence>
<keyword evidence="10 13" id="KW-0472">Membrane</keyword>
<dbReference type="GO" id="GO:0016887">
    <property type="term" value="F:ATP hydrolysis activity"/>
    <property type="evidence" value="ECO:0007669"/>
    <property type="project" value="InterPro"/>
</dbReference>